<evidence type="ECO:0000313" key="1">
    <source>
        <dbReference type="EMBL" id="QDV28611.1"/>
    </source>
</evidence>
<dbReference type="Proteomes" id="UP000315349">
    <property type="component" value="Chromosome"/>
</dbReference>
<dbReference type="KEGG" id="peh:Spb1_04740"/>
<gene>
    <name evidence="1" type="ORF">Spb1_04740</name>
</gene>
<proteinExistence type="predicted"/>
<accession>A0A518GJ44</accession>
<protein>
    <submittedName>
        <fullName evidence="1">Uncharacterized protein</fullName>
    </submittedName>
</protein>
<evidence type="ECO:0000313" key="2">
    <source>
        <dbReference type="Proteomes" id="UP000315349"/>
    </source>
</evidence>
<name>A0A518GJ44_9PLAN</name>
<organism evidence="1 2">
    <name type="scientific">Planctopirus ephydatiae</name>
    <dbReference type="NCBI Taxonomy" id="2528019"/>
    <lineage>
        <taxon>Bacteria</taxon>
        <taxon>Pseudomonadati</taxon>
        <taxon>Planctomycetota</taxon>
        <taxon>Planctomycetia</taxon>
        <taxon>Planctomycetales</taxon>
        <taxon>Planctomycetaceae</taxon>
        <taxon>Planctopirus</taxon>
    </lineage>
</organism>
<sequence length="62" mass="7208">MMLLTFSGYQSQPLKVFNLASQSNMERHTRIETFDDISDDPAILSLLKHMFWLSQLDSTPFN</sequence>
<keyword evidence="2" id="KW-1185">Reference proteome</keyword>
<dbReference type="AlphaFoldDB" id="A0A518GJ44"/>
<dbReference type="EMBL" id="CP036299">
    <property type="protein sequence ID" value="QDV28611.1"/>
    <property type="molecule type" value="Genomic_DNA"/>
</dbReference>
<reference evidence="1 2" key="1">
    <citation type="submission" date="2019-02" db="EMBL/GenBank/DDBJ databases">
        <title>Deep-cultivation of Planctomycetes and their phenomic and genomic characterization uncovers novel biology.</title>
        <authorList>
            <person name="Wiegand S."/>
            <person name="Jogler M."/>
            <person name="Boedeker C."/>
            <person name="Pinto D."/>
            <person name="Vollmers J."/>
            <person name="Rivas-Marin E."/>
            <person name="Kohn T."/>
            <person name="Peeters S.H."/>
            <person name="Heuer A."/>
            <person name="Rast P."/>
            <person name="Oberbeckmann S."/>
            <person name="Bunk B."/>
            <person name="Jeske O."/>
            <person name="Meyerdierks A."/>
            <person name="Storesund J.E."/>
            <person name="Kallscheuer N."/>
            <person name="Luecker S."/>
            <person name="Lage O.M."/>
            <person name="Pohl T."/>
            <person name="Merkel B.J."/>
            <person name="Hornburger P."/>
            <person name="Mueller R.-W."/>
            <person name="Bruemmer F."/>
            <person name="Labrenz M."/>
            <person name="Spormann A.M."/>
            <person name="Op den Camp H."/>
            <person name="Overmann J."/>
            <person name="Amann R."/>
            <person name="Jetten M.S.M."/>
            <person name="Mascher T."/>
            <person name="Medema M.H."/>
            <person name="Devos D.P."/>
            <person name="Kaster A.-K."/>
            <person name="Ovreas L."/>
            <person name="Rohde M."/>
            <person name="Galperin M.Y."/>
            <person name="Jogler C."/>
        </authorList>
    </citation>
    <scope>NUCLEOTIDE SEQUENCE [LARGE SCALE GENOMIC DNA]</scope>
    <source>
        <strain evidence="1 2">Spb1</strain>
    </source>
</reference>